<accession>A0A1Y0CWH3</accession>
<gene>
    <name evidence="1" type="ORF">CBP12_02850</name>
</gene>
<evidence type="ECO:0000313" key="1">
    <source>
        <dbReference type="EMBL" id="ART79215.1"/>
    </source>
</evidence>
<proteinExistence type="predicted"/>
<dbReference type="AlphaFoldDB" id="A0A1Y0CWH3"/>
<dbReference type="Proteomes" id="UP000243793">
    <property type="component" value="Chromosome"/>
</dbReference>
<sequence length="75" mass="8942">MHTLFARQRALRNKRLTKQPILAFYSSKGEQWRVELRCGHHQLLTHQPPFHQRPWLLSPALRHAMVGCWLPCKEC</sequence>
<dbReference type="EMBL" id="CP021376">
    <property type="protein sequence ID" value="ART79215.1"/>
    <property type="molecule type" value="Genomic_DNA"/>
</dbReference>
<name>A0A1Y0CWH3_9GAMM</name>
<protein>
    <recommendedName>
        <fullName evidence="3">Pressure-regulated protein</fullName>
    </recommendedName>
</protein>
<keyword evidence="2" id="KW-1185">Reference proteome</keyword>
<evidence type="ECO:0008006" key="3">
    <source>
        <dbReference type="Google" id="ProtNLM"/>
    </source>
</evidence>
<organism evidence="1 2">
    <name type="scientific">Oceanisphaera avium</name>
    <dbReference type="NCBI Taxonomy" id="1903694"/>
    <lineage>
        <taxon>Bacteria</taxon>
        <taxon>Pseudomonadati</taxon>
        <taxon>Pseudomonadota</taxon>
        <taxon>Gammaproteobacteria</taxon>
        <taxon>Aeromonadales</taxon>
        <taxon>Aeromonadaceae</taxon>
        <taxon>Oceanisphaera</taxon>
    </lineage>
</organism>
<dbReference type="Pfam" id="PF12088">
    <property type="entry name" value="DUF3565"/>
    <property type="match status" value="1"/>
</dbReference>
<dbReference type="InterPro" id="IPR021948">
    <property type="entry name" value="DUF3565"/>
</dbReference>
<dbReference type="KEGG" id="ocm:CBP12_02850"/>
<dbReference type="OrthoDB" id="9799128at2"/>
<dbReference type="RefSeq" id="WP_086962768.1">
    <property type="nucleotide sequence ID" value="NZ_CP021376.1"/>
</dbReference>
<reference evidence="2" key="1">
    <citation type="submission" date="2017-05" db="EMBL/GenBank/DDBJ databases">
        <authorList>
            <person name="Sung H."/>
        </authorList>
    </citation>
    <scope>NUCLEOTIDE SEQUENCE [LARGE SCALE GENOMIC DNA]</scope>
    <source>
        <strain evidence="2">AMac2203</strain>
    </source>
</reference>
<evidence type="ECO:0000313" key="2">
    <source>
        <dbReference type="Proteomes" id="UP000243793"/>
    </source>
</evidence>